<accession>A0AAN7B354</accession>
<sequence>MRFQSAISTISAATLTLFIATTGAAPTVTAADGSPAQALKAREFLGNIDVQQACDEQIPVKTFANVRGGNGCFDWKCFEVGTAGNSLPDGEFPVDMDKFCKTHFGDAARAECGGGGRFDWQCHN</sequence>
<keyword evidence="1" id="KW-0732">Signal</keyword>
<evidence type="ECO:0000313" key="3">
    <source>
        <dbReference type="Proteomes" id="UP001301769"/>
    </source>
</evidence>
<dbReference type="EMBL" id="MU858239">
    <property type="protein sequence ID" value="KAK4208539.1"/>
    <property type="molecule type" value="Genomic_DNA"/>
</dbReference>
<proteinExistence type="predicted"/>
<feature type="signal peptide" evidence="1">
    <location>
        <begin position="1"/>
        <end position="24"/>
    </location>
</feature>
<dbReference type="Proteomes" id="UP001301769">
    <property type="component" value="Unassembled WGS sequence"/>
</dbReference>
<protein>
    <recommendedName>
        <fullName evidence="4">Secreted protein</fullName>
    </recommendedName>
</protein>
<evidence type="ECO:0000313" key="2">
    <source>
        <dbReference type="EMBL" id="KAK4208539.1"/>
    </source>
</evidence>
<feature type="chain" id="PRO_5043036970" description="Secreted protein" evidence="1">
    <location>
        <begin position="25"/>
        <end position="124"/>
    </location>
</feature>
<gene>
    <name evidence="2" type="ORF">QBC37DRAFT_405188</name>
</gene>
<evidence type="ECO:0008006" key="4">
    <source>
        <dbReference type="Google" id="ProtNLM"/>
    </source>
</evidence>
<keyword evidence="3" id="KW-1185">Reference proteome</keyword>
<name>A0AAN7B354_9PEZI</name>
<dbReference type="AlphaFoldDB" id="A0AAN7B354"/>
<evidence type="ECO:0000256" key="1">
    <source>
        <dbReference type="SAM" id="SignalP"/>
    </source>
</evidence>
<organism evidence="2 3">
    <name type="scientific">Rhypophila decipiens</name>
    <dbReference type="NCBI Taxonomy" id="261697"/>
    <lineage>
        <taxon>Eukaryota</taxon>
        <taxon>Fungi</taxon>
        <taxon>Dikarya</taxon>
        <taxon>Ascomycota</taxon>
        <taxon>Pezizomycotina</taxon>
        <taxon>Sordariomycetes</taxon>
        <taxon>Sordariomycetidae</taxon>
        <taxon>Sordariales</taxon>
        <taxon>Naviculisporaceae</taxon>
        <taxon>Rhypophila</taxon>
    </lineage>
</organism>
<reference evidence="2" key="1">
    <citation type="journal article" date="2023" name="Mol. Phylogenet. Evol.">
        <title>Genome-scale phylogeny and comparative genomics of the fungal order Sordariales.</title>
        <authorList>
            <person name="Hensen N."/>
            <person name="Bonometti L."/>
            <person name="Westerberg I."/>
            <person name="Brannstrom I.O."/>
            <person name="Guillou S."/>
            <person name="Cros-Aarteil S."/>
            <person name="Calhoun S."/>
            <person name="Haridas S."/>
            <person name="Kuo A."/>
            <person name="Mondo S."/>
            <person name="Pangilinan J."/>
            <person name="Riley R."/>
            <person name="LaButti K."/>
            <person name="Andreopoulos B."/>
            <person name="Lipzen A."/>
            <person name="Chen C."/>
            <person name="Yan M."/>
            <person name="Daum C."/>
            <person name="Ng V."/>
            <person name="Clum A."/>
            <person name="Steindorff A."/>
            <person name="Ohm R.A."/>
            <person name="Martin F."/>
            <person name="Silar P."/>
            <person name="Natvig D.O."/>
            <person name="Lalanne C."/>
            <person name="Gautier V."/>
            <person name="Ament-Velasquez S.L."/>
            <person name="Kruys A."/>
            <person name="Hutchinson M.I."/>
            <person name="Powell A.J."/>
            <person name="Barry K."/>
            <person name="Miller A.N."/>
            <person name="Grigoriev I.V."/>
            <person name="Debuchy R."/>
            <person name="Gladieux P."/>
            <person name="Hiltunen Thoren M."/>
            <person name="Johannesson H."/>
        </authorList>
    </citation>
    <scope>NUCLEOTIDE SEQUENCE</scope>
    <source>
        <strain evidence="2">PSN293</strain>
    </source>
</reference>
<comment type="caution">
    <text evidence="2">The sequence shown here is derived from an EMBL/GenBank/DDBJ whole genome shotgun (WGS) entry which is preliminary data.</text>
</comment>
<reference evidence="2" key="2">
    <citation type="submission" date="2023-05" db="EMBL/GenBank/DDBJ databases">
        <authorList>
            <consortium name="Lawrence Berkeley National Laboratory"/>
            <person name="Steindorff A."/>
            <person name="Hensen N."/>
            <person name="Bonometti L."/>
            <person name="Westerberg I."/>
            <person name="Brannstrom I.O."/>
            <person name="Guillou S."/>
            <person name="Cros-Aarteil S."/>
            <person name="Calhoun S."/>
            <person name="Haridas S."/>
            <person name="Kuo A."/>
            <person name="Mondo S."/>
            <person name="Pangilinan J."/>
            <person name="Riley R."/>
            <person name="Labutti K."/>
            <person name="Andreopoulos B."/>
            <person name="Lipzen A."/>
            <person name="Chen C."/>
            <person name="Yanf M."/>
            <person name="Daum C."/>
            <person name="Ng V."/>
            <person name="Clum A."/>
            <person name="Ohm R."/>
            <person name="Martin F."/>
            <person name="Silar P."/>
            <person name="Natvig D."/>
            <person name="Lalanne C."/>
            <person name="Gautier V."/>
            <person name="Ament-Velasquez S.L."/>
            <person name="Kruys A."/>
            <person name="Hutchinson M.I."/>
            <person name="Powell A.J."/>
            <person name="Barry K."/>
            <person name="Miller A.N."/>
            <person name="Grigoriev I.V."/>
            <person name="Debuchy R."/>
            <person name="Gladieux P."/>
            <person name="Thoren M.H."/>
            <person name="Johannesson H."/>
        </authorList>
    </citation>
    <scope>NUCLEOTIDE SEQUENCE</scope>
    <source>
        <strain evidence="2">PSN293</strain>
    </source>
</reference>